<dbReference type="EMBL" id="AJWZ01000931">
    <property type="protein sequence ID" value="EKC75340.1"/>
    <property type="molecule type" value="Genomic_DNA"/>
</dbReference>
<protein>
    <submittedName>
        <fullName evidence="1">Uncharacterized protein</fullName>
    </submittedName>
</protein>
<name>K1UAS7_9ZZZZ</name>
<reference evidence="1" key="1">
    <citation type="journal article" date="2013" name="Environ. Microbiol.">
        <title>Microbiota from the distal guts of lean and obese adolescents exhibit partial functional redundancy besides clear differences in community structure.</title>
        <authorList>
            <person name="Ferrer M."/>
            <person name="Ruiz A."/>
            <person name="Lanza F."/>
            <person name="Haange S.B."/>
            <person name="Oberbach A."/>
            <person name="Till H."/>
            <person name="Bargiela R."/>
            <person name="Campoy C."/>
            <person name="Segura M.T."/>
            <person name="Richter M."/>
            <person name="von Bergen M."/>
            <person name="Seifert J."/>
            <person name="Suarez A."/>
        </authorList>
    </citation>
    <scope>NUCLEOTIDE SEQUENCE</scope>
</reference>
<gene>
    <name evidence="1" type="ORF">OBE_01409</name>
</gene>
<feature type="non-terminal residue" evidence="1">
    <location>
        <position position="204"/>
    </location>
</feature>
<proteinExistence type="predicted"/>
<feature type="non-terminal residue" evidence="1">
    <location>
        <position position="1"/>
    </location>
</feature>
<dbReference type="AlphaFoldDB" id="K1UAS7"/>
<accession>K1UAS7</accession>
<comment type="caution">
    <text evidence="1">The sequence shown here is derived from an EMBL/GenBank/DDBJ whole genome shotgun (WGS) entry which is preliminary data.</text>
</comment>
<evidence type="ECO:0000313" key="1">
    <source>
        <dbReference type="EMBL" id="EKC75340.1"/>
    </source>
</evidence>
<sequence length="204" mass="22813">LVPETDYVFYAYGLSTELEILTTVNTYEFKTLVVEQVEVNFKITASDVTPTSFTLNVEPDRTDCVYYYDILLPAVYMDYCGGDPANLPAFVENYLAEWKKTEQYATYTLPEFIAEVTVSGKTSDSSFENLLPEGTYYAFAVCVANDGTCISEATVETIRTSESPKNSYTVSSEVVTDVAYSAVVTAEQSEAFAVMMELQEYFCR</sequence>
<organism evidence="1">
    <name type="scientific">human gut metagenome</name>
    <dbReference type="NCBI Taxonomy" id="408170"/>
    <lineage>
        <taxon>unclassified sequences</taxon>
        <taxon>metagenomes</taxon>
        <taxon>organismal metagenomes</taxon>
    </lineage>
</organism>